<comment type="function">
    <text evidence="1 14">DNA ligase that catalyzes the formation of phosphodiester linkages between 5'-phosphoryl and 3'-hydroxyl groups in double-stranded DNA using NAD as a coenzyme and as the energy source for the reaction. It is essential for DNA replication and repair of damaged DNA.</text>
</comment>
<dbReference type="PANTHER" id="PTHR23389:SF9">
    <property type="entry name" value="DNA LIGASE"/>
    <property type="match status" value="1"/>
</dbReference>
<evidence type="ECO:0000313" key="17">
    <source>
        <dbReference type="EMBL" id="GCC53016.1"/>
    </source>
</evidence>
<proteinExistence type="inferred from homology"/>
<keyword evidence="11 14" id="KW-0234">DNA repair</keyword>
<evidence type="ECO:0000259" key="16">
    <source>
        <dbReference type="PROSITE" id="PS50172"/>
    </source>
</evidence>
<feature type="domain" description="BRCT" evidence="16">
    <location>
        <begin position="591"/>
        <end position="670"/>
    </location>
</feature>
<dbReference type="SMART" id="SM00278">
    <property type="entry name" value="HhH1"/>
    <property type="match status" value="3"/>
</dbReference>
<gene>
    <name evidence="14" type="primary">ligA</name>
    <name evidence="17" type="ORF">SanaruYs_32570</name>
</gene>
<feature type="binding site" evidence="14">
    <location>
        <position position="425"/>
    </location>
    <ligand>
        <name>Zn(2+)</name>
        <dbReference type="ChEBI" id="CHEBI:29105"/>
    </ligand>
</feature>
<keyword evidence="4 14" id="KW-0436">Ligase</keyword>
<dbReference type="InterPro" id="IPR004150">
    <property type="entry name" value="NAD_DNA_ligase_OB"/>
</dbReference>
<feature type="binding site" evidence="14">
    <location>
        <begin position="34"/>
        <end position="38"/>
    </location>
    <ligand>
        <name>NAD(+)</name>
        <dbReference type="ChEBI" id="CHEBI:57540"/>
    </ligand>
</feature>
<dbReference type="HAMAP" id="MF_01588">
    <property type="entry name" value="DNA_ligase_A"/>
    <property type="match status" value="1"/>
</dbReference>
<protein>
    <recommendedName>
        <fullName evidence="3 14">DNA ligase</fullName>
        <ecNumber evidence="2 14">6.5.1.2</ecNumber>
    </recommendedName>
    <alternativeName>
        <fullName evidence="14">Polydeoxyribonucleotide synthase [NAD(+)]</fullName>
    </alternativeName>
</protein>
<dbReference type="Gene3D" id="3.30.470.30">
    <property type="entry name" value="DNA ligase/mRNA capping enzyme"/>
    <property type="match status" value="1"/>
</dbReference>
<evidence type="ECO:0000256" key="3">
    <source>
        <dbReference type="ARBA" id="ARBA00013308"/>
    </source>
</evidence>
<feature type="active site" description="N6-AMP-lysine intermediate" evidence="14">
    <location>
        <position position="116"/>
    </location>
</feature>
<dbReference type="InterPro" id="IPR013840">
    <property type="entry name" value="DNAligase_N"/>
</dbReference>
<dbReference type="CDD" id="cd00114">
    <property type="entry name" value="LIGANc"/>
    <property type="match status" value="1"/>
</dbReference>
<dbReference type="RefSeq" id="WP_127123664.1">
    <property type="nucleotide sequence ID" value="NZ_BHXQ01000006.1"/>
</dbReference>
<dbReference type="FunFam" id="2.40.50.140:FF:000012">
    <property type="entry name" value="DNA ligase"/>
    <property type="match status" value="1"/>
</dbReference>
<feature type="binding site" evidence="14">
    <location>
        <position position="407"/>
    </location>
    <ligand>
        <name>Zn(2+)</name>
        <dbReference type="ChEBI" id="CHEBI:29105"/>
    </ligand>
</feature>
<feature type="binding site" evidence="14">
    <location>
        <position position="137"/>
    </location>
    <ligand>
        <name>NAD(+)</name>
        <dbReference type="ChEBI" id="CHEBI:57540"/>
    </ligand>
</feature>
<evidence type="ECO:0000256" key="10">
    <source>
        <dbReference type="ARBA" id="ARBA00023027"/>
    </source>
</evidence>
<comment type="catalytic activity">
    <reaction evidence="12 14 15">
        <text>NAD(+) + (deoxyribonucleotide)n-3'-hydroxyl + 5'-phospho-(deoxyribonucleotide)m = (deoxyribonucleotide)n+m + AMP + beta-nicotinamide D-nucleotide.</text>
        <dbReference type="EC" id="6.5.1.2"/>
    </reaction>
</comment>
<dbReference type="SMART" id="SM00532">
    <property type="entry name" value="LIGANc"/>
    <property type="match status" value="1"/>
</dbReference>
<dbReference type="FunFam" id="1.10.150.20:FF:000007">
    <property type="entry name" value="DNA ligase"/>
    <property type="match status" value="1"/>
</dbReference>
<dbReference type="InterPro" id="IPR010994">
    <property type="entry name" value="RuvA_2-like"/>
</dbReference>
<dbReference type="InterPro" id="IPR013839">
    <property type="entry name" value="DNAligase_adenylation"/>
</dbReference>
<dbReference type="Gene3D" id="1.10.150.20">
    <property type="entry name" value="5' to 3' exonuclease, C-terminal subdomain"/>
    <property type="match status" value="2"/>
</dbReference>
<feature type="binding site" evidence="14">
    <location>
        <position position="431"/>
    </location>
    <ligand>
        <name>Zn(2+)</name>
        <dbReference type="ChEBI" id="CHEBI:29105"/>
    </ligand>
</feature>
<evidence type="ECO:0000256" key="9">
    <source>
        <dbReference type="ARBA" id="ARBA00022842"/>
    </source>
</evidence>
<keyword evidence="8 14" id="KW-0862">Zinc</keyword>
<sequence length="670" mass="75197">MTEAQAAKEILVLTEQINYHNDLYYQKHKTEISDYEFDLLLKKLQALEEQFPALKLNDSPTQRVGGAITKNFQTIVHQYPMLSLSNTYSVQELEDFDSRVAKGLDGEAYEYFCELKFDGVSISLIYEDGVLIRAVTRGDGVQGDDVTTNVRTIRSIPLRIKGSTFPNRFEVRGEIFLSKEIFLQLNKEREDIGEEKYANARNTASGTVKMQDSAEVARRKLDCFVYYLLGEEINSKTHEESIHKLESWGFQVSPTYSRCANIKAVIEYIENWEKKRLALPLETDGVVIKVNHLEQQQQLGFTAKSPRWATSFKYKAESVSTKLNAITYQVGRTGAITPVAELEPVFLAGTTVKRASLHNANEIERLGLCIGDYVFVEKGGEIIPKVTSVDLSKRTSGLSPVQYITHCPECGTLLVREEGEAQHYCPNTLGCAPQIRGRVEHFIQRKAMDIDSLGEQTIKQLNELGLVNSPADLYDLKKEDLLKLDKVKEKSAQNMLGGINASKAAAFESVLFGIGIRHVGKTVAEKIVRHFKNIDNIANASVEELLKAPEVGEKIAQSIFNFFRDERSKLEIQRLRQAGLAMESSAKEPKKESDILNGKSFVISGVFQNYERDQLQDIILKNGGRILSSVSGKLDYLVAGDNMGPSKREKAEKLGVKIISEKEFEELLKG</sequence>
<evidence type="ECO:0000256" key="15">
    <source>
        <dbReference type="RuleBase" id="RU000618"/>
    </source>
</evidence>
<dbReference type="InterPro" id="IPR033136">
    <property type="entry name" value="DNA_ligase_CS"/>
</dbReference>
<dbReference type="InterPro" id="IPR001679">
    <property type="entry name" value="DNA_ligase"/>
</dbReference>
<dbReference type="EMBL" id="BHXQ01000006">
    <property type="protein sequence ID" value="GCC53016.1"/>
    <property type="molecule type" value="Genomic_DNA"/>
</dbReference>
<feature type="binding site" evidence="14">
    <location>
        <position position="313"/>
    </location>
    <ligand>
        <name>NAD(+)</name>
        <dbReference type="ChEBI" id="CHEBI:57540"/>
    </ligand>
</feature>
<dbReference type="EC" id="6.5.1.2" evidence="2 14"/>
<organism evidence="17 18">
    <name type="scientific">Chryseotalea sanaruensis</name>
    <dbReference type="NCBI Taxonomy" id="2482724"/>
    <lineage>
        <taxon>Bacteria</taxon>
        <taxon>Pseudomonadati</taxon>
        <taxon>Bacteroidota</taxon>
        <taxon>Cytophagia</taxon>
        <taxon>Cytophagales</taxon>
        <taxon>Chryseotaleaceae</taxon>
        <taxon>Chryseotalea</taxon>
    </lineage>
</organism>
<evidence type="ECO:0000256" key="2">
    <source>
        <dbReference type="ARBA" id="ARBA00012722"/>
    </source>
</evidence>
<evidence type="ECO:0000256" key="7">
    <source>
        <dbReference type="ARBA" id="ARBA00022763"/>
    </source>
</evidence>
<dbReference type="FunFam" id="1.10.150.20:FF:000006">
    <property type="entry name" value="DNA ligase"/>
    <property type="match status" value="1"/>
</dbReference>
<feature type="binding site" evidence="14">
    <location>
        <position position="410"/>
    </location>
    <ligand>
        <name>Zn(2+)</name>
        <dbReference type="ChEBI" id="CHEBI:29105"/>
    </ligand>
</feature>
<dbReference type="GO" id="GO:0006281">
    <property type="term" value="P:DNA repair"/>
    <property type="evidence" value="ECO:0007669"/>
    <property type="project" value="UniProtKB-KW"/>
</dbReference>
<dbReference type="Gene3D" id="1.10.287.610">
    <property type="entry name" value="Helix hairpin bin"/>
    <property type="match status" value="1"/>
</dbReference>
<dbReference type="InterPro" id="IPR004149">
    <property type="entry name" value="Znf_DNAligase_C4"/>
</dbReference>
<dbReference type="CDD" id="cd17748">
    <property type="entry name" value="BRCT_DNA_ligase_like"/>
    <property type="match status" value="1"/>
</dbReference>
<dbReference type="Gene3D" id="2.40.50.140">
    <property type="entry name" value="Nucleic acid-binding proteins"/>
    <property type="match status" value="1"/>
</dbReference>
<dbReference type="SUPFAM" id="SSF50249">
    <property type="entry name" value="Nucleic acid-binding proteins"/>
    <property type="match status" value="1"/>
</dbReference>
<dbReference type="InterPro" id="IPR012340">
    <property type="entry name" value="NA-bd_OB-fold"/>
</dbReference>
<keyword evidence="10 14" id="KW-0520">NAD</keyword>
<dbReference type="InterPro" id="IPR001357">
    <property type="entry name" value="BRCT_dom"/>
</dbReference>
<evidence type="ECO:0000256" key="5">
    <source>
        <dbReference type="ARBA" id="ARBA00022705"/>
    </source>
</evidence>
<feature type="binding site" evidence="14">
    <location>
        <position position="114"/>
    </location>
    <ligand>
        <name>NAD(+)</name>
        <dbReference type="ChEBI" id="CHEBI:57540"/>
    </ligand>
</feature>
<dbReference type="PROSITE" id="PS01056">
    <property type="entry name" value="DNA_LIGASE_N2"/>
    <property type="match status" value="1"/>
</dbReference>
<dbReference type="Pfam" id="PF01653">
    <property type="entry name" value="DNA_ligase_aden"/>
    <property type="match status" value="1"/>
</dbReference>
<keyword evidence="18" id="KW-1185">Reference proteome</keyword>
<evidence type="ECO:0000256" key="4">
    <source>
        <dbReference type="ARBA" id="ARBA00022598"/>
    </source>
</evidence>
<dbReference type="AlphaFoldDB" id="A0A401UDN4"/>
<reference evidence="17 18" key="1">
    <citation type="submission" date="2018-11" db="EMBL/GenBank/DDBJ databases">
        <title>Chryseotalea sanarue gen. nov., sp., nov., a member of the family Cytophagaceae, isolated from a brackish lake in Hamamatsu Japan.</title>
        <authorList>
            <person name="Maejima Y."/>
            <person name="Iino T."/>
            <person name="Muraguchi Y."/>
            <person name="Fukuda K."/>
            <person name="Ohkuma M."/>
            <person name="Moriuchi R."/>
            <person name="Dohra H."/>
            <person name="Kimbara K."/>
            <person name="Shintani M."/>
        </authorList>
    </citation>
    <scope>NUCLEOTIDE SEQUENCE [LARGE SCALE GENOMIC DNA]</scope>
    <source>
        <strain evidence="17 18">Ys</strain>
    </source>
</reference>
<evidence type="ECO:0000256" key="1">
    <source>
        <dbReference type="ARBA" id="ARBA00004067"/>
    </source>
</evidence>
<name>A0A401UDN4_9BACT</name>
<keyword evidence="5 14" id="KW-0235">DNA replication</keyword>
<keyword evidence="7 14" id="KW-0227">DNA damage</keyword>
<dbReference type="SMART" id="SM00292">
    <property type="entry name" value="BRCT"/>
    <property type="match status" value="1"/>
</dbReference>
<dbReference type="SUPFAM" id="SSF52113">
    <property type="entry name" value="BRCT domain"/>
    <property type="match status" value="1"/>
</dbReference>
<dbReference type="PIRSF" id="PIRSF001604">
    <property type="entry name" value="LigA"/>
    <property type="match status" value="1"/>
</dbReference>
<comment type="cofactor">
    <cofactor evidence="14">
        <name>Mg(2+)</name>
        <dbReference type="ChEBI" id="CHEBI:18420"/>
    </cofactor>
    <cofactor evidence="14">
        <name>Mn(2+)</name>
        <dbReference type="ChEBI" id="CHEBI:29035"/>
    </cofactor>
</comment>
<evidence type="ECO:0000256" key="11">
    <source>
        <dbReference type="ARBA" id="ARBA00023204"/>
    </source>
</evidence>
<dbReference type="SUPFAM" id="SSF56091">
    <property type="entry name" value="DNA ligase/mRNA capping enzyme, catalytic domain"/>
    <property type="match status" value="1"/>
</dbReference>
<evidence type="ECO:0000256" key="12">
    <source>
        <dbReference type="ARBA" id="ARBA00034005"/>
    </source>
</evidence>
<accession>A0A401UDN4</accession>
<feature type="binding site" evidence="14">
    <location>
        <position position="174"/>
    </location>
    <ligand>
        <name>NAD(+)</name>
        <dbReference type="ChEBI" id="CHEBI:57540"/>
    </ligand>
</feature>
<dbReference type="PANTHER" id="PTHR23389">
    <property type="entry name" value="CHROMOSOME TRANSMISSION FIDELITY FACTOR 18"/>
    <property type="match status" value="1"/>
</dbReference>
<dbReference type="GO" id="GO:0046872">
    <property type="term" value="F:metal ion binding"/>
    <property type="evidence" value="ECO:0007669"/>
    <property type="project" value="UniProtKB-KW"/>
</dbReference>
<comment type="caution">
    <text evidence="17">The sequence shown here is derived from an EMBL/GenBank/DDBJ whole genome shotgun (WGS) entry which is preliminary data.</text>
</comment>
<dbReference type="InterPro" id="IPR036420">
    <property type="entry name" value="BRCT_dom_sf"/>
</dbReference>
<feature type="binding site" evidence="14">
    <location>
        <begin position="83"/>
        <end position="84"/>
    </location>
    <ligand>
        <name>NAD(+)</name>
        <dbReference type="ChEBI" id="CHEBI:57540"/>
    </ligand>
</feature>
<evidence type="ECO:0000256" key="14">
    <source>
        <dbReference type="HAMAP-Rule" id="MF_01588"/>
    </source>
</evidence>
<dbReference type="Pfam" id="PF03120">
    <property type="entry name" value="OB_DNA_ligase"/>
    <property type="match status" value="1"/>
</dbReference>
<keyword evidence="14" id="KW-0464">Manganese</keyword>
<evidence type="ECO:0000313" key="18">
    <source>
        <dbReference type="Proteomes" id="UP000288227"/>
    </source>
</evidence>
<dbReference type="OrthoDB" id="9759736at2"/>
<dbReference type="InterPro" id="IPR041663">
    <property type="entry name" value="DisA/LigA_HHH"/>
</dbReference>
<dbReference type="Pfam" id="PF12826">
    <property type="entry name" value="HHH_2"/>
    <property type="match status" value="1"/>
</dbReference>
<dbReference type="Gene3D" id="3.40.50.10190">
    <property type="entry name" value="BRCT domain"/>
    <property type="match status" value="1"/>
</dbReference>
<dbReference type="Pfam" id="PF03119">
    <property type="entry name" value="DNA_ligase_ZBD"/>
    <property type="match status" value="1"/>
</dbReference>
<dbReference type="SUPFAM" id="SSF47781">
    <property type="entry name" value="RuvA domain 2-like"/>
    <property type="match status" value="1"/>
</dbReference>
<dbReference type="FunFam" id="3.30.470.30:FF:000001">
    <property type="entry name" value="DNA ligase"/>
    <property type="match status" value="1"/>
</dbReference>
<dbReference type="PROSITE" id="PS50172">
    <property type="entry name" value="BRCT"/>
    <property type="match status" value="1"/>
</dbReference>
<keyword evidence="6 14" id="KW-0479">Metal-binding</keyword>
<dbReference type="Proteomes" id="UP000288227">
    <property type="component" value="Unassembled WGS sequence"/>
</dbReference>
<dbReference type="InterPro" id="IPR003583">
    <property type="entry name" value="Hlx-hairpin-Hlx_DNA-bd_motif"/>
</dbReference>
<dbReference type="PROSITE" id="PS01055">
    <property type="entry name" value="DNA_LIGASE_N1"/>
    <property type="match status" value="1"/>
</dbReference>
<dbReference type="NCBIfam" id="TIGR00575">
    <property type="entry name" value="dnlj"/>
    <property type="match status" value="1"/>
</dbReference>
<dbReference type="Pfam" id="PF00533">
    <property type="entry name" value="BRCT"/>
    <property type="match status" value="1"/>
</dbReference>
<comment type="similarity">
    <text evidence="13 14">Belongs to the NAD-dependent DNA ligase family. LigA subfamily.</text>
</comment>
<dbReference type="NCBIfam" id="NF005932">
    <property type="entry name" value="PRK07956.1"/>
    <property type="match status" value="1"/>
</dbReference>
<evidence type="ECO:0000256" key="6">
    <source>
        <dbReference type="ARBA" id="ARBA00022723"/>
    </source>
</evidence>
<dbReference type="Gene3D" id="6.20.10.30">
    <property type="match status" value="1"/>
</dbReference>
<dbReference type="GO" id="GO:0003911">
    <property type="term" value="F:DNA ligase (NAD+) activity"/>
    <property type="evidence" value="ECO:0007669"/>
    <property type="project" value="UniProtKB-UniRule"/>
</dbReference>
<dbReference type="GO" id="GO:0003677">
    <property type="term" value="F:DNA binding"/>
    <property type="evidence" value="ECO:0007669"/>
    <property type="project" value="InterPro"/>
</dbReference>
<dbReference type="GO" id="GO:0006260">
    <property type="term" value="P:DNA replication"/>
    <property type="evidence" value="ECO:0007669"/>
    <property type="project" value="UniProtKB-KW"/>
</dbReference>
<evidence type="ECO:0000256" key="8">
    <source>
        <dbReference type="ARBA" id="ARBA00022833"/>
    </source>
</evidence>
<evidence type="ECO:0000256" key="13">
    <source>
        <dbReference type="ARBA" id="ARBA00060881"/>
    </source>
</evidence>
<feature type="binding site" evidence="14">
    <location>
        <position position="289"/>
    </location>
    <ligand>
        <name>NAD(+)</name>
        <dbReference type="ChEBI" id="CHEBI:57540"/>
    </ligand>
</feature>
<dbReference type="InterPro" id="IPR018239">
    <property type="entry name" value="DNA_ligase_AS"/>
</dbReference>
<dbReference type="GO" id="GO:0005829">
    <property type="term" value="C:cytosol"/>
    <property type="evidence" value="ECO:0007669"/>
    <property type="project" value="TreeGrafter"/>
</dbReference>
<keyword evidence="9 14" id="KW-0460">Magnesium</keyword>